<evidence type="ECO:0000313" key="5">
    <source>
        <dbReference type="Proteomes" id="UP000196573"/>
    </source>
</evidence>
<accession>A0A1X7AG06</accession>
<dbReference type="InterPro" id="IPR019871">
    <property type="entry name" value="DiNH2propionate_NH3-lyase_sub"/>
</dbReference>
<evidence type="ECO:0000313" key="4">
    <source>
        <dbReference type="EMBL" id="SMA37576.1"/>
    </source>
</evidence>
<keyword evidence="5" id="KW-1185">Reference proteome</keyword>
<evidence type="ECO:0000256" key="2">
    <source>
        <dbReference type="ARBA" id="ARBA00022898"/>
    </source>
</evidence>
<dbReference type="EMBL" id="FWPT01000002">
    <property type="protein sequence ID" value="SMA37576.1"/>
    <property type="molecule type" value="Genomic_DNA"/>
</dbReference>
<name>A0A1X7AG06_9GAMM</name>
<dbReference type="Proteomes" id="UP000196573">
    <property type="component" value="Unassembled WGS sequence"/>
</dbReference>
<dbReference type="SUPFAM" id="SSF53686">
    <property type="entry name" value="Tryptophan synthase beta subunit-like PLP-dependent enzymes"/>
    <property type="match status" value="1"/>
</dbReference>
<organism evidence="4 5">
    <name type="scientific">Parendozoicomonas haliclonae</name>
    <dbReference type="NCBI Taxonomy" id="1960125"/>
    <lineage>
        <taxon>Bacteria</taxon>
        <taxon>Pseudomonadati</taxon>
        <taxon>Pseudomonadota</taxon>
        <taxon>Gammaproteobacteria</taxon>
        <taxon>Oceanospirillales</taxon>
        <taxon>Endozoicomonadaceae</taxon>
        <taxon>Parendozoicomonas</taxon>
    </lineage>
</organism>
<dbReference type="InterPro" id="IPR001926">
    <property type="entry name" value="TrpB-like_PALP"/>
</dbReference>
<sequence>MSEKILSGALKCIDNEFASPKMSDGFSSRELDPVRKFHSQLPGYSRTPLHALDGLAKQIGVGKILLKDEDYRFDLNAFKVLGGSFAIAKLLGKKYGLADSDLTLENIKKHIDQPMTFTSATDGNHGRGIAWAAEKLGQKAVIYMPVGTAAERIKNIENLGAEVIVTDCNYDDTVRIAYDTSCNNGWEFIQDTAWEGYTDIPLWIMQGYATIVSESIEQFDEAGLVPTHIILQAGVGSMAGGVLGAFANHYGPGTLTSLIVEPEKADCIYRSGKAGDVVYVSGELDTIMAGLACGEPCTIGWDILKNNATGFFSCDDSLAATGMRILANPVPGDSKVVSGESGAIGIGALYALANHPDGQTVMKHFGLDSNSVVFVLSTEGNTDPVNYQKVVWGGSHSASF</sequence>
<dbReference type="NCBIfam" id="NF006058">
    <property type="entry name" value="PRK08206.1"/>
    <property type="match status" value="1"/>
</dbReference>
<gene>
    <name evidence="4" type="primary">ygeX</name>
    <name evidence="4" type="ORF">EHSB41UT_00760</name>
</gene>
<keyword evidence="2" id="KW-0663">Pyridoxal phosphate</keyword>
<dbReference type="InterPro" id="IPR010081">
    <property type="entry name" value="DiNH2opropionate_NH3_lyase"/>
</dbReference>
<dbReference type="InterPro" id="IPR036052">
    <property type="entry name" value="TrpB-like_PALP_sf"/>
</dbReference>
<dbReference type="GO" id="GO:0008838">
    <property type="term" value="F:diaminopropionate ammonia-lyase activity"/>
    <property type="evidence" value="ECO:0007669"/>
    <property type="project" value="UniProtKB-EC"/>
</dbReference>
<dbReference type="AlphaFoldDB" id="A0A1X7AG06"/>
<dbReference type="GO" id="GO:0030170">
    <property type="term" value="F:pyridoxal phosphate binding"/>
    <property type="evidence" value="ECO:0007669"/>
    <property type="project" value="InterPro"/>
</dbReference>
<dbReference type="PANTHER" id="PTHR42937">
    <property type="match status" value="1"/>
</dbReference>
<dbReference type="FunFam" id="3.40.50.1100:FF:000033">
    <property type="entry name" value="Diaminopropionate ammonia-lyase"/>
    <property type="match status" value="1"/>
</dbReference>
<evidence type="ECO:0000259" key="3">
    <source>
        <dbReference type="Pfam" id="PF00291"/>
    </source>
</evidence>
<protein>
    <submittedName>
        <fullName evidence="4">Diaminopropionate ammonia-lyase</fullName>
        <ecNumber evidence="4">4.3.1.15</ecNumber>
    </submittedName>
</protein>
<feature type="domain" description="Tryptophan synthase beta chain-like PALP" evidence="3">
    <location>
        <begin position="42"/>
        <end position="361"/>
    </location>
</feature>
<reference evidence="4 5" key="1">
    <citation type="submission" date="2017-03" db="EMBL/GenBank/DDBJ databases">
        <authorList>
            <person name="Afonso C.L."/>
            <person name="Miller P.J."/>
            <person name="Scott M.A."/>
            <person name="Spackman E."/>
            <person name="Goraichik I."/>
            <person name="Dimitrov K.M."/>
            <person name="Suarez D.L."/>
            <person name="Swayne D.E."/>
        </authorList>
    </citation>
    <scope>NUCLEOTIDE SEQUENCE [LARGE SCALE GENOMIC DNA]</scope>
    <source>
        <strain evidence="4">SB41UT1</strain>
    </source>
</reference>
<comment type="cofactor">
    <cofactor evidence="1">
        <name>pyridoxal 5'-phosphate</name>
        <dbReference type="ChEBI" id="CHEBI:597326"/>
    </cofactor>
</comment>
<dbReference type="PANTHER" id="PTHR42937:SF1">
    <property type="entry name" value="DIAMINOPROPIONATE AMMONIA-LYASE"/>
    <property type="match status" value="1"/>
</dbReference>
<dbReference type="Gene3D" id="3.40.50.1100">
    <property type="match status" value="3"/>
</dbReference>
<dbReference type="OrthoDB" id="34584at2"/>
<dbReference type="EC" id="4.3.1.15" evidence="4"/>
<dbReference type="Pfam" id="PF00291">
    <property type="entry name" value="PALP"/>
    <property type="match status" value="1"/>
</dbReference>
<keyword evidence="4" id="KW-0456">Lyase</keyword>
<dbReference type="RefSeq" id="WP_087107083.1">
    <property type="nucleotide sequence ID" value="NZ_CBCSCN010000014.1"/>
</dbReference>
<proteinExistence type="predicted"/>
<dbReference type="NCBIfam" id="TIGR03528">
    <property type="entry name" value="2_3_DAP_am_ly"/>
    <property type="match status" value="1"/>
</dbReference>
<dbReference type="NCBIfam" id="TIGR01747">
    <property type="entry name" value="diampropi_NH3ly"/>
    <property type="match status" value="1"/>
</dbReference>
<evidence type="ECO:0000256" key="1">
    <source>
        <dbReference type="ARBA" id="ARBA00001933"/>
    </source>
</evidence>